<dbReference type="AlphaFoldDB" id="A0A2Z3RZN9"/>
<evidence type="ECO:0000256" key="1">
    <source>
        <dbReference type="ARBA" id="ARBA00023015"/>
    </source>
</evidence>
<dbReference type="FunFam" id="1.10.10.10:FF:000186">
    <property type="entry name" value="AsnC family transcriptional regulator"/>
    <property type="match status" value="1"/>
</dbReference>
<evidence type="ECO:0000256" key="2">
    <source>
        <dbReference type="ARBA" id="ARBA00023125"/>
    </source>
</evidence>
<dbReference type="InterPro" id="IPR019885">
    <property type="entry name" value="Tscrpt_reg_HTH_AsnC-type_CS"/>
</dbReference>
<protein>
    <submittedName>
        <fullName evidence="5">Leucine-responsive regulatory protein</fullName>
    </submittedName>
</protein>
<dbReference type="PANTHER" id="PTHR30154:SF34">
    <property type="entry name" value="TRANSCRIPTIONAL REGULATOR AZLB"/>
    <property type="match status" value="1"/>
</dbReference>
<keyword evidence="3" id="KW-0804">Transcription</keyword>
<dbReference type="SUPFAM" id="SSF54909">
    <property type="entry name" value="Dimeric alpha+beta barrel"/>
    <property type="match status" value="1"/>
</dbReference>
<keyword evidence="6" id="KW-1185">Reference proteome</keyword>
<dbReference type="InterPro" id="IPR000485">
    <property type="entry name" value="AsnC-type_HTH_dom"/>
</dbReference>
<dbReference type="PANTHER" id="PTHR30154">
    <property type="entry name" value="LEUCINE-RESPONSIVE REGULATORY PROTEIN"/>
    <property type="match status" value="1"/>
</dbReference>
<gene>
    <name evidence="5" type="ORF">AURMO_01584</name>
</gene>
<evidence type="ECO:0000313" key="5">
    <source>
        <dbReference type="EMBL" id="AWR22167.1"/>
    </source>
</evidence>
<dbReference type="Pfam" id="PF01037">
    <property type="entry name" value="AsnC_trans_reg"/>
    <property type="match status" value="1"/>
</dbReference>
<dbReference type="InterPro" id="IPR011008">
    <property type="entry name" value="Dimeric_a/b-barrel"/>
</dbReference>
<keyword evidence="1" id="KW-0805">Transcription regulation</keyword>
<dbReference type="Proteomes" id="UP000246894">
    <property type="component" value="Chromosome"/>
</dbReference>
<name>A0A2Z3RZN9_9MICO</name>
<dbReference type="InterPro" id="IPR036388">
    <property type="entry name" value="WH-like_DNA-bd_sf"/>
</dbReference>
<dbReference type="InterPro" id="IPR036390">
    <property type="entry name" value="WH_DNA-bd_sf"/>
</dbReference>
<dbReference type="RefSeq" id="WP_110234627.1">
    <property type="nucleotide sequence ID" value="NZ_CP023994.1"/>
</dbReference>
<dbReference type="Gene3D" id="1.10.10.10">
    <property type="entry name" value="Winged helix-like DNA-binding domain superfamily/Winged helix DNA-binding domain"/>
    <property type="match status" value="1"/>
</dbReference>
<dbReference type="SUPFAM" id="SSF46785">
    <property type="entry name" value="Winged helix' DNA-binding domain"/>
    <property type="match status" value="1"/>
</dbReference>
<dbReference type="PROSITE" id="PS00519">
    <property type="entry name" value="HTH_ASNC_1"/>
    <property type="match status" value="1"/>
</dbReference>
<dbReference type="CDD" id="cd00090">
    <property type="entry name" value="HTH_ARSR"/>
    <property type="match status" value="1"/>
</dbReference>
<evidence type="ECO:0000256" key="3">
    <source>
        <dbReference type="ARBA" id="ARBA00023163"/>
    </source>
</evidence>
<evidence type="ECO:0000259" key="4">
    <source>
        <dbReference type="PROSITE" id="PS50956"/>
    </source>
</evidence>
<dbReference type="OrthoDB" id="166264at2"/>
<accession>A0A2Z3RZN9</accession>
<sequence length="151" mass="16729">MDSIDKQILWELQLDGRLSNQDLADRVGLSPSPCLRRVRQLEESGVITGYTARISSRAVDLDVTAFVRITMNSHSADVVADLEERIRGVARIVEAYLMSGGADYLLKVMVKDLTEFEEFIRDDVRTLPGIASIETSFAFGVTKSPTPLPVN</sequence>
<dbReference type="Gene3D" id="3.30.70.920">
    <property type="match status" value="1"/>
</dbReference>
<dbReference type="GO" id="GO:0043200">
    <property type="term" value="P:response to amino acid"/>
    <property type="evidence" value="ECO:0007669"/>
    <property type="project" value="TreeGrafter"/>
</dbReference>
<proteinExistence type="predicted"/>
<dbReference type="InterPro" id="IPR019888">
    <property type="entry name" value="Tscrpt_reg_AsnC-like"/>
</dbReference>
<dbReference type="InterPro" id="IPR011991">
    <property type="entry name" value="ArsR-like_HTH"/>
</dbReference>
<dbReference type="Pfam" id="PF13412">
    <property type="entry name" value="HTH_24"/>
    <property type="match status" value="1"/>
</dbReference>
<dbReference type="KEGG" id="aum:AURMO_01584"/>
<organism evidence="5 6">
    <name type="scientific">Aurantimicrobium photophilum</name>
    <dbReference type="NCBI Taxonomy" id="1987356"/>
    <lineage>
        <taxon>Bacteria</taxon>
        <taxon>Bacillati</taxon>
        <taxon>Actinomycetota</taxon>
        <taxon>Actinomycetes</taxon>
        <taxon>Micrococcales</taxon>
        <taxon>Microbacteriaceae</taxon>
        <taxon>Aurantimicrobium</taxon>
    </lineage>
</organism>
<dbReference type="InterPro" id="IPR019887">
    <property type="entry name" value="Tscrpt_reg_AsnC/Lrp_C"/>
</dbReference>
<dbReference type="SMART" id="SM00344">
    <property type="entry name" value="HTH_ASNC"/>
    <property type="match status" value="1"/>
</dbReference>
<dbReference type="EMBL" id="CP023994">
    <property type="protein sequence ID" value="AWR22167.1"/>
    <property type="molecule type" value="Genomic_DNA"/>
</dbReference>
<dbReference type="GO" id="GO:0005829">
    <property type="term" value="C:cytosol"/>
    <property type="evidence" value="ECO:0007669"/>
    <property type="project" value="TreeGrafter"/>
</dbReference>
<feature type="domain" description="HTH asnC-type" evidence="4">
    <location>
        <begin position="1"/>
        <end position="62"/>
    </location>
</feature>
<dbReference type="GO" id="GO:0043565">
    <property type="term" value="F:sequence-specific DNA binding"/>
    <property type="evidence" value="ECO:0007669"/>
    <property type="project" value="InterPro"/>
</dbReference>
<dbReference type="PRINTS" id="PR00033">
    <property type="entry name" value="HTHASNC"/>
</dbReference>
<evidence type="ECO:0000313" key="6">
    <source>
        <dbReference type="Proteomes" id="UP000246894"/>
    </source>
</evidence>
<keyword evidence="2" id="KW-0238">DNA-binding</keyword>
<dbReference type="PROSITE" id="PS50956">
    <property type="entry name" value="HTH_ASNC_2"/>
    <property type="match status" value="1"/>
</dbReference>
<reference evidence="5 6" key="1">
    <citation type="submission" date="2017-10" db="EMBL/GenBank/DDBJ databases">
        <title>Genome of an Actinobacterium that displays light-enhanced growth.</title>
        <authorList>
            <person name="Maresca J.A."/>
            <person name="Hempel P."/>
            <person name="Shevchenko O."/>
            <person name="Miller K.J."/>
            <person name="Hahn M.W."/>
        </authorList>
    </citation>
    <scope>NUCLEOTIDE SEQUENCE [LARGE SCALE GENOMIC DNA]</scope>
    <source>
        <strain evidence="5 6">MWH-Mo1</strain>
    </source>
</reference>